<dbReference type="InterPro" id="IPR014407">
    <property type="entry name" value="McrC_bac"/>
</dbReference>
<comment type="caution">
    <text evidence="1">The sequence shown here is derived from an EMBL/GenBank/DDBJ whole genome shotgun (WGS) entry which is preliminary data.</text>
</comment>
<evidence type="ECO:0008006" key="3">
    <source>
        <dbReference type="Google" id="ProtNLM"/>
    </source>
</evidence>
<dbReference type="InterPro" id="IPR019292">
    <property type="entry name" value="McrC"/>
</dbReference>
<sequence length="350" mass="40163">MIPIRNLYHLLCYAWNALHFDWVIDAGKIQGENVENLLAMMLINGLQPLVRRGLHKQYATRDDELRTLRGRIDYGTSLKRALFERGLIACSYDELSEDVLPNQVIKQTAKNLLQCESIDGMLRASLRKLLPKLSGVSPITLSEPTLNAAAHACMDPLSRFLINVSYLAYHSLVPEQGGNRFRALEFIRDEKRMWRLFQNFVFNYLRLEAGGFKVNRATIKWDVESGSDTDLLPRMNTDVTLIGKDRHLIIEIKYTKTLFQTYFEKSSLRSEHLYQVLTYLEQQAAANTLENRPVPEAILLYPAATHRIDARYRIKGRQLRVMTLDLAQPWEGIRSDLGALVSGSQVLIDR</sequence>
<dbReference type="AlphaFoldDB" id="A0A7Y6K024"/>
<dbReference type="PIRSF" id="PIRSF003109">
    <property type="entry name" value="McrC"/>
    <property type="match status" value="1"/>
</dbReference>
<evidence type="ECO:0000313" key="2">
    <source>
        <dbReference type="Proteomes" id="UP000594380"/>
    </source>
</evidence>
<name>A0A7Y6K024_9BURK</name>
<proteinExistence type="predicted"/>
<gene>
    <name evidence="1" type="ORF">G5S42_18760</name>
</gene>
<protein>
    <recommendedName>
        <fullName evidence="3">5-methylcytosine-specific restriction enzyme subunit McrC</fullName>
    </recommendedName>
</protein>
<dbReference type="PANTHER" id="PTHR38733">
    <property type="entry name" value="PROTEIN MCRC"/>
    <property type="match status" value="1"/>
</dbReference>
<evidence type="ECO:0000313" key="1">
    <source>
        <dbReference type="EMBL" id="NUY01692.1"/>
    </source>
</evidence>
<dbReference type="Proteomes" id="UP000594380">
    <property type="component" value="Unassembled WGS sequence"/>
</dbReference>
<dbReference type="Pfam" id="PF10117">
    <property type="entry name" value="McrBC"/>
    <property type="match status" value="1"/>
</dbReference>
<accession>A0A7Y6K024</accession>
<dbReference type="GO" id="GO:0009307">
    <property type="term" value="P:DNA restriction-modification system"/>
    <property type="evidence" value="ECO:0007669"/>
    <property type="project" value="InterPro"/>
</dbReference>
<dbReference type="RefSeq" id="WP_176108166.1">
    <property type="nucleotide sequence ID" value="NZ_JAALDK010000001.1"/>
</dbReference>
<reference evidence="1 2" key="1">
    <citation type="submission" date="2020-02" db="EMBL/GenBank/DDBJ databases">
        <title>Paraburkholderia simonii sp. nov. and Paraburkholderia youngii sp. nov. Brazilian and Mexican Mimosa-associated rhizobia.</title>
        <authorList>
            <person name="Mavima L."/>
            <person name="Beukes C.W."/>
            <person name="Chan W.Y."/>
            <person name="Palmer M."/>
            <person name="De Meyer S.E."/>
            <person name="James E.K."/>
            <person name="Venter S.N."/>
            <person name="Steenkamp E.T."/>
        </authorList>
    </citation>
    <scope>NUCLEOTIDE SEQUENCE [LARGE SCALE GENOMIC DNA]</scope>
    <source>
        <strain evidence="1 2">JPY169</strain>
    </source>
</reference>
<dbReference type="EMBL" id="JAALDK010000001">
    <property type="protein sequence ID" value="NUY01692.1"/>
    <property type="molecule type" value="Genomic_DNA"/>
</dbReference>
<organism evidence="1 2">
    <name type="scientific">Paraburkholderia youngii</name>
    <dbReference type="NCBI Taxonomy" id="2782701"/>
    <lineage>
        <taxon>Bacteria</taxon>
        <taxon>Pseudomonadati</taxon>
        <taxon>Pseudomonadota</taxon>
        <taxon>Betaproteobacteria</taxon>
        <taxon>Burkholderiales</taxon>
        <taxon>Burkholderiaceae</taxon>
        <taxon>Paraburkholderia</taxon>
    </lineage>
</organism>
<dbReference type="PANTHER" id="PTHR38733:SF1">
    <property type="entry name" value="TYPE IV METHYL-DIRECTED RESTRICTION ENZYME ECOKMCRBC"/>
    <property type="match status" value="1"/>
</dbReference>
<dbReference type="GeneID" id="301102380"/>